<name>A0A5B7FPD3_PORTR</name>
<gene>
    <name evidence="2" type="ORF">E2C01_039936</name>
</gene>
<evidence type="ECO:0000256" key="1">
    <source>
        <dbReference type="SAM" id="MobiDB-lite"/>
    </source>
</evidence>
<feature type="region of interest" description="Disordered" evidence="1">
    <location>
        <begin position="80"/>
        <end position="129"/>
    </location>
</feature>
<dbReference type="AlphaFoldDB" id="A0A5B7FPD3"/>
<evidence type="ECO:0000313" key="2">
    <source>
        <dbReference type="EMBL" id="MPC46224.1"/>
    </source>
</evidence>
<dbReference type="EMBL" id="VSRR010007105">
    <property type="protein sequence ID" value="MPC46224.1"/>
    <property type="molecule type" value="Genomic_DNA"/>
</dbReference>
<organism evidence="2 3">
    <name type="scientific">Portunus trituberculatus</name>
    <name type="common">Swimming crab</name>
    <name type="synonym">Neptunus trituberculatus</name>
    <dbReference type="NCBI Taxonomy" id="210409"/>
    <lineage>
        <taxon>Eukaryota</taxon>
        <taxon>Metazoa</taxon>
        <taxon>Ecdysozoa</taxon>
        <taxon>Arthropoda</taxon>
        <taxon>Crustacea</taxon>
        <taxon>Multicrustacea</taxon>
        <taxon>Malacostraca</taxon>
        <taxon>Eumalacostraca</taxon>
        <taxon>Eucarida</taxon>
        <taxon>Decapoda</taxon>
        <taxon>Pleocyemata</taxon>
        <taxon>Brachyura</taxon>
        <taxon>Eubrachyura</taxon>
        <taxon>Portunoidea</taxon>
        <taxon>Portunidae</taxon>
        <taxon>Portuninae</taxon>
        <taxon>Portunus</taxon>
    </lineage>
</organism>
<protein>
    <submittedName>
        <fullName evidence="2">Uncharacterized protein</fullName>
    </submittedName>
</protein>
<accession>A0A5B7FPD3</accession>
<comment type="caution">
    <text evidence="2">The sequence shown here is derived from an EMBL/GenBank/DDBJ whole genome shotgun (WGS) entry which is preliminary data.</text>
</comment>
<keyword evidence="3" id="KW-1185">Reference proteome</keyword>
<reference evidence="2 3" key="1">
    <citation type="submission" date="2019-05" db="EMBL/GenBank/DDBJ databases">
        <title>Another draft genome of Portunus trituberculatus and its Hox gene families provides insights of decapod evolution.</title>
        <authorList>
            <person name="Jeong J.-H."/>
            <person name="Song I."/>
            <person name="Kim S."/>
            <person name="Choi T."/>
            <person name="Kim D."/>
            <person name="Ryu S."/>
            <person name="Kim W."/>
        </authorList>
    </citation>
    <scope>NUCLEOTIDE SEQUENCE [LARGE SCALE GENOMIC DNA]</scope>
    <source>
        <tissue evidence="2">Muscle</tissue>
    </source>
</reference>
<sequence length="129" mass="13619">MLKDLQLRPGVCVQHHDGLLTVLSVLQGQLDGHQLRLQRGAVVGSPGANLRVACDGSSACPAAVWVYGVVAVVHGPPWLGDPRHGHEGVLPKLRGDTERLAGGQRSATRPPRHAAASWTRGRPRSAPLG</sequence>
<dbReference type="Proteomes" id="UP000324222">
    <property type="component" value="Unassembled WGS sequence"/>
</dbReference>
<feature type="compositionally biased region" description="Basic and acidic residues" evidence="1">
    <location>
        <begin position="81"/>
        <end position="99"/>
    </location>
</feature>
<evidence type="ECO:0000313" key="3">
    <source>
        <dbReference type="Proteomes" id="UP000324222"/>
    </source>
</evidence>
<proteinExistence type="predicted"/>